<evidence type="ECO:0000259" key="1">
    <source>
        <dbReference type="PROSITE" id="PS50042"/>
    </source>
</evidence>
<dbReference type="EMBL" id="PRDK01000006">
    <property type="protein sequence ID" value="MBE8714391.1"/>
    <property type="molecule type" value="Genomic_DNA"/>
</dbReference>
<protein>
    <recommendedName>
        <fullName evidence="1">Cyclic nucleotide-binding domain-containing protein</fullName>
    </recommendedName>
</protein>
<feature type="domain" description="Cyclic nucleotide-binding" evidence="1">
    <location>
        <begin position="21"/>
        <end position="108"/>
    </location>
</feature>
<evidence type="ECO:0000313" key="3">
    <source>
        <dbReference type="Proteomes" id="UP000616201"/>
    </source>
</evidence>
<reference evidence="2" key="1">
    <citation type="submission" date="2018-02" db="EMBL/GenBank/DDBJ databases">
        <authorList>
            <person name="Vasarhelyi B.M."/>
            <person name="Deshmukh S."/>
            <person name="Balint B."/>
            <person name="Kukolya J."/>
        </authorList>
    </citation>
    <scope>NUCLEOTIDE SEQUENCE</scope>
    <source>
        <strain evidence="2">KB22</strain>
    </source>
</reference>
<organism evidence="2 3">
    <name type="scientific">Sphingobacterium hungaricum</name>
    <dbReference type="NCBI Taxonomy" id="2082723"/>
    <lineage>
        <taxon>Bacteria</taxon>
        <taxon>Pseudomonadati</taxon>
        <taxon>Bacteroidota</taxon>
        <taxon>Sphingobacteriia</taxon>
        <taxon>Sphingobacteriales</taxon>
        <taxon>Sphingobacteriaceae</taxon>
        <taxon>Sphingobacterium</taxon>
    </lineage>
</organism>
<dbReference type="AlphaFoldDB" id="A0A928UW38"/>
<gene>
    <name evidence="2" type="ORF">C4F49_11920</name>
</gene>
<dbReference type="SUPFAM" id="SSF51206">
    <property type="entry name" value="cAMP-binding domain-like"/>
    <property type="match status" value="1"/>
</dbReference>
<keyword evidence="3" id="KW-1185">Reference proteome</keyword>
<dbReference type="RefSeq" id="WP_196936361.1">
    <property type="nucleotide sequence ID" value="NZ_MU158698.1"/>
</dbReference>
<dbReference type="InterPro" id="IPR018490">
    <property type="entry name" value="cNMP-bd_dom_sf"/>
</dbReference>
<name>A0A928UW38_9SPHI</name>
<dbReference type="Gene3D" id="2.60.120.10">
    <property type="entry name" value="Jelly Rolls"/>
    <property type="match status" value="1"/>
</dbReference>
<dbReference type="InterPro" id="IPR000595">
    <property type="entry name" value="cNMP-bd_dom"/>
</dbReference>
<evidence type="ECO:0000313" key="2">
    <source>
        <dbReference type="EMBL" id="MBE8714391.1"/>
    </source>
</evidence>
<dbReference type="PROSITE" id="PS50042">
    <property type="entry name" value="CNMP_BINDING_3"/>
    <property type="match status" value="1"/>
</dbReference>
<dbReference type="Proteomes" id="UP000616201">
    <property type="component" value="Unassembled WGS sequence"/>
</dbReference>
<dbReference type="InterPro" id="IPR014710">
    <property type="entry name" value="RmlC-like_jellyroll"/>
</dbReference>
<dbReference type="CDD" id="cd00038">
    <property type="entry name" value="CAP_ED"/>
    <property type="match status" value="1"/>
</dbReference>
<dbReference type="Pfam" id="PF00027">
    <property type="entry name" value="cNMP_binding"/>
    <property type="match status" value="1"/>
</dbReference>
<comment type="caution">
    <text evidence="2">The sequence shown here is derived from an EMBL/GenBank/DDBJ whole genome shotgun (WGS) entry which is preliminary data.</text>
</comment>
<accession>A0A928UW38</accession>
<sequence>MKPELLSIAYQHLNFVNENYDLLNSCLHREFLRKGDFIQRKGRKVEFIYFIEAGLVQERNATDRKLRTIAFYKQNDWAYDPRLLANQRFATTYTKCITDCIAWKISKKHHDNFRKEIPGYAQWLDM</sequence>
<proteinExistence type="predicted"/>